<keyword evidence="4" id="KW-1185">Reference proteome</keyword>
<feature type="domain" description="Zinc knuckle CX2CX4HX4C" evidence="2">
    <location>
        <begin position="175"/>
        <end position="220"/>
    </location>
</feature>
<name>A0AAW1WRE2_RUBAR</name>
<dbReference type="AlphaFoldDB" id="A0AAW1WRE2"/>
<organism evidence="3 4">
    <name type="scientific">Rubus argutus</name>
    <name type="common">Southern blackberry</name>
    <dbReference type="NCBI Taxonomy" id="59490"/>
    <lineage>
        <taxon>Eukaryota</taxon>
        <taxon>Viridiplantae</taxon>
        <taxon>Streptophyta</taxon>
        <taxon>Embryophyta</taxon>
        <taxon>Tracheophyta</taxon>
        <taxon>Spermatophyta</taxon>
        <taxon>Magnoliopsida</taxon>
        <taxon>eudicotyledons</taxon>
        <taxon>Gunneridae</taxon>
        <taxon>Pentapetalae</taxon>
        <taxon>rosids</taxon>
        <taxon>fabids</taxon>
        <taxon>Rosales</taxon>
        <taxon>Rosaceae</taxon>
        <taxon>Rosoideae</taxon>
        <taxon>Rosoideae incertae sedis</taxon>
        <taxon>Rubus</taxon>
    </lineage>
</organism>
<dbReference type="InterPro" id="IPR025558">
    <property type="entry name" value="DUF4283"/>
</dbReference>
<dbReference type="PANTHER" id="PTHR31286:SF167">
    <property type="entry name" value="OS09G0268800 PROTEIN"/>
    <property type="match status" value="1"/>
</dbReference>
<proteinExistence type="predicted"/>
<accession>A0AAW1WRE2</accession>
<reference evidence="3 4" key="1">
    <citation type="journal article" date="2023" name="G3 (Bethesda)">
        <title>A chromosome-length genome assembly and annotation of blackberry (Rubus argutus, cv. 'Hillquist').</title>
        <authorList>
            <person name="Bruna T."/>
            <person name="Aryal R."/>
            <person name="Dudchenko O."/>
            <person name="Sargent D.J."/>
            <person name="Mead D."/>
            <person name="Buti M."/>
            <person name="Cavallini A."/>
            <person name="Hytonen T."/>
            <person name="Andres J."/>
            <person name="Pham M."/>
            <person name="Weisz D."/>
            <person name="Mascagni F."/>
            <person name="Usai G."/>
            <person name="Natali L."/>
            <person name="Bassil N."/>
            <person name="Fernandez G.E."/>
            <person name="Lomsadze A."/>
            <person name="Armour M."/>
            <person name="Olukolu B."/>
            <person name="Poorten T."/>
            <person name="Britton C."/>
            <person name="Davik J."/>
            <person name="Ashrafi H."/>
            <person name="Aiden E.L."/>
            <person name="Borodovsky M."/>
            <person name="Worthington M."/>
        </authorList>
    </citation>
    <scope>NUCLEOTIDE SEQUENCE [LARGE SCALE GENOMIC DNA]</scope>
    <source>
        <strain evidence="3">PI 553951</strain>
    </source>
</reference>
<evidence type="ECO:0000313" key="3">
    <source>
        <dbReference type="EMBL" id="KAK9927187.1"/>
    </source>
</evidence>
<evidence type="ECO:0008006" key="5">
    <source>
        <dbReference type="Google" id="ProtNLM"/>
    </source>
</evidence>
<dbReference type="Proteomes" id="UP001457282">
    <property type="component" value="Unassembled WGS sequence"/>
</dbReference>
<dbReference type="InterPro" id="IPR025836">
    <property type="entry name" value="Zn_knuckle_CX2CX4HX4C"/>
</dbReference>
<sequence length="403" mass="44291">MASIEVVTASFAASMALAEGRKPVDIGRLAGGSAKQTSQAFLLGRVFTHKAVEIQALRSHFRRIWVLEKPFRIQEKPEGRFLFSFDDKGDKRRVLRGGPWSFAKAHLALEDYDGIHPLLKVPLNSVCFWVKIGNIPPAFEEPDTIALIASTVSSFLELDHKLFRKGEIRVRVQHDVTKPVLLSEVVRLAAGVEAEVSFFYENLVGRCSTCGLIYHDGVVCALPAPVISKNQSLSSSNATSFEFGSSTVKLGTTSFTFSSQIAQNLSRPLFANLQQVTVPSKDKRAVVIRSLPDSFIPAMEVLSLTAPLLGKRGRLEVVSSSPKKLKLAMTCDKFSARSLGLAESDTWIMVQAEPLKKKRGRPLGAKNKAPKAKVQKELVGPLRLTYPTKSPRPISIGKEKRVL</sequence>
<evidence type="ECO:0000259" key="2">
    <source>
        <dbReference type="Pfam" id="PF14392"/>
    </source>
</evidence>
<dbReference type="EMBL" id="JBEDUW010000005">
    <property type="protein sequence ID" value="KAK9927187.1"/>
    <property type="molecule type" value="Genomic_DNA"/>
</dbReference>
<evidence type="ECO:0000259" key="1">
    <source>
        <dbReference type="Pfam" id="PF14111"/>
    </source>
</evidence>
<dbReference type="PANTHER" id="PTHR31286">
    <property type="entry name" value="GLYCINE-RICH CELL WALL STRUCTURAL PROTEIN 1.8-LIKE"/>
    <property type="match status" value="1"/>
</dbReference>
<gene>
    <name evidence="3" type="ORF">M0R45_024385</name>
</gene>
<dbReference type="InterPro" id="IPR040256">
    <property type="entry name" value="At4g02000-like"/>
</dbReference>
<feature type="domain" description="DUF4283" evidence="1">
    <location>
        <begin position="38"/>
        <end position="112"/>
    </location>
</feature>
<dbReference type="Pfam" id="PF14392">
    <property type="entry name" value="zf-CCHC_4"/>
    <property type="match status" value="1"/>
</dbReference>
<protein>
    <recommendedName>
        <fullName evidence="5">DUF4283 domain-containing protein</fullName>
    </recommendedName>
</protein>
<comment type="caution">
    <text evidence="3">The sequence shown here is derived from an EMBL/GenBank/DDBJ whole genome shotgun (WGS) entry which is preliminary data.</text>
</comment>
<evidence type="ECO:0000313" key="4">
    <source>
        <dbReference type="Proteomes" id="UP001457282"/>
    </source>
</evidence>
<dbReference type="Pfam" id="PF14111">
    <property type="entry name" value="DUF4283"/>
    <property type="match status" value="1"/>
</dbReference>